<dbReference type="PROSITE" id="PS00098">
    <property type="entry name" value="THIOLASE_1"/>
    <property type="match status" value="1"/>
</dbReference>
<dbReference type="PANTHER" id="PTHR18919">
    <property type="entry name" value="ACETYL-COA C-ACYLTRANSFERASE"/>
    <property type="match status" value="1"/>
</dbReference>
<evidence type="ECO:0000259" key="8">
    <source>
        <dbReference type="Pfam" id="PF02803"/>
    </source>
</evidence>
<comment type="pathway">
    <text evidence="1">Lipid metabolism.</text>
</comment>
<dbReference type="EC" id="2.3.1.9" evidence="9"/>
<dbReference type="InterPro" id="IPR020616">
    <property type="entry name" value="Thiolase_N"/>
</dbReference>
<dbReference type="InterPro" id="IPR020615">
    <property type="entry name" value="Thiolase_acyl_enz_int_AS"/>
</dbReference>
<organism evidence="9 10">
    <name type="scientific">Acanthosepion pharaonis</name>
    <name type="common">Pharaoh cuttlefish</name>
    <name type="synonym">Sepia pharaonis</name>
    <dbReference type="NCBI Taxonomy" id="158019"/>
    <lineage>
        <taxon>Eukaryota</taxon>
        <taxon>Metazoa</taxon>
        <taxon>Spiralia</taxon>
        <taxon>Lophotrochozoa</taxon>
        <taxon>Mollusca</taxon>
        <taxon>Cephalopoda</taxon>
        <taxon>Coleoidea</taxon>
        <taxon>Decapodiformes</taxon>
        <taxon>Sepiida</taxon>
        <taxon>Sepiina</taxon>
        <taxon>Sepiidae</taxon>
        <taxon>Acanthosepion</taxon>
    </lineage>
</organism>
<dbReference type="Pfam" id="PF02803">
    <property type="entry name" value="Thiolase_C"/>
    <property type="match status" value="1"/>
</dbReference>
<keyword evidence="3 6" id="KW-0808">Transferase</keyword>
<dbReference type="PROSITE" id="PS00099">
    <property type="entry name" value="THIOLASE_3"/>
    <property type="match status" value="1"/>
</dbReference>
<dbReference type="SUPFAM" id="SSF53901">
    <property type="entry name" value="Thiolase-like"/>
    <property type="match status" value="2"/>
</dbReference>
<dbReference type="Proteomes" id="UP000597762">
    <property type="component" value="Unassembled WGS sequence"/>
</dbReference>
<dbReference type="PROSITE" id="PS00737">
    <property type="entry name" value="THIOLASE_2"/>
    <property type="match status" value="1"/>
</dbReference>
<keyword evidence="10" id="KW-1185">Reference proteome</keyword>
<comment type="similarity">
    <text evidence="2 6">Belongs to the thiolase-like superfamily. Thiolase family.</text>
</comment>
<dbReference type="InterPro" id="IPR002155">
    <property type="entry name" value="Thiolase"/>
</dbReference>
<gene>
    <name evidence="9" type="ORF">SPHA_71767</name>
</gene>
<feature type="active site" description="Acyl-thioester intermediate" evidence="5">
    <location>
        <position position="132"/>
    </location>
</feature>
<reference evidence="9" key="1">
    <citation type="submission" date="2021-01" db="EMBL/GenBank/DDBJ databases">
        <authorList>
            <person name="Li R."/>
            <person name="Bekaert M."/>
        </authorList>
    </citation>
    <scope>NUCLEOTIDE SEQUENCE</scope>
    <source>
        <strain evidence="9">Farmed</strain>
    </source>
</reference>
<feature type="active site" description="Proton acceptor" evidence="5">
    <location>
        <position position="423"/>
    </location>
</feature>
<sequence length="437" mass="46250">MLLPVGDVKKCRWLKGTRGSVRLSTAGCDYHRFSFFAWCFYSSFMDSVVIVSAVRTPIGSFNGGLANVAASELGSFAIKSVLEQAAVQPEDVSEVIMGNVYTAGEGQNPARQASIKAGLPNSVPACVVNMLCGSGLRAVVMGAQAIKTGDSTIVVAGGMENMSRAPHCMHMRSGTKMGDVTFTDTMLKDGLVDAFHNYHMGMTAENVAHRWHIFRGEQDNFAANSQQKCKIAQEAGHFKEEIIAVTVKTRTGELIIDKDEFPRPDTTVESLTKLRPCFLKDGTGTVTAGNASGINDGAATVLLMSQTEAENRQLKPLGRIVSWAQAGVDPAVMGTGPVPAVKKALTKAGWSIDDVNIFELNEAFAAQSCAVIKDLGCDASKVNISGGAIALGHPLAASGTRILVTLLYNMKRTNQKKGVAALCIGGGMGIAICIESL</sequence>
<feature type="domain" description="Thiolase C-terminal" evidence="8">
    <location>
        <begin position="314"/>
        <end position="435"/>
    </location>
</feature>
<dbReference type="FunFam" id="3.40.47.10:FF:000010">
    <property type="entry name" value="Acetyl-CoA acetyltransferase (Thiolase)"/>
    <property type="match status" value="1"/>
</dbReference>
<dbReference type="CDD" id="cd00751">
    <property type="entry name" value="thiolase"/>
    <property type="match status" value="1"/>
</dbReference>
<dbReference type="InterPro" id="IPR020610">
    <property type="entry name" value="Thiolase_AS"/>
</dbReference>
<dbReference type="NCBIfam" id="TIGR01930">
    <property type="entry name" value="AcCoA-C-Actrans"/>
    <property type="match status" value="1"/>
</dbReference>
<dbReference type="PANTHER" id="PTHR18919:SF107">
    <property type="entry name" value="ACETYL-COA ACETYLTRANSFERASE, CYTOSOLIC"/>
    <property type="match status" value="1"/>
</dbReference>
<evidence type="ECO:0000256" key="3">
    <source>
        <dbReference type="ARBA" id="ARBA00022679"/>
    </source>
</evidence>
<evidence type="ECO:0000256" key="4">
    <source>
        <dbReference type="ARBA" id="ARBA00023315"/>
    </source>
</evidence>
<evidence type="ECO:0000313" key="10">
    <source>
        <dbReference type="Proteomes" id="UP000597762"/>
    </source>
</evidence>
<dbReference type="GO" id="GO:0003985">
    <property type="term" value="F:acetyl-CoA C-acetyltransferase activity"/>
    <property type="evidence" value="ECO:0007669"/>
    <property type="project" value="UniProtKB-EC"/>
</dbReference>
<evidence type="ECO:0000256" key="2">
    <source>
        <dbReference type="ARBA" id="ARBA00010982"/>
    </source>
</evidence>
<proteinExistence type="inferred from homology"/>
<dbReference type="Pfam" id="PF00108">
    <property type="entry name" value="Thiolase_N"/>
    <property type="match status" value="1"/>
</dbReference>
<protein>
    <submittedName>
        <fullName evidence="9">ACAT</fullName>
        <ecNumber evidence="9">2.3.1.9</ecNumber>
    </submittedName>
</protein>
<name>A0A812EG86_ACAPH</name>
<dbReference type="PIRSF" id="PIRSF000429">
    <property type="entry name" value="Ac-CoA_Ac_transf"/>
    <property type="match status" value="1"/>
</dbReference>
<dbReference type="InterPro" id="IPR020617">
    <property type="entry name" value="Thiolase_C"/>
</dbReference>
<evidence type="ECO:0000256" key="5">
    <source>
        <dbReference type="PIRSR" id="PIRSR000429-1"/>
    </source>
</evidence>
<evidence type="ECO:0000313" key="9">
    <source>
        <dbReference type="EMBL" id="CAE1321694.1"/>
    </source>
</evidence>
<comment type="caution">
    <text evidence="9">The sequence shown here is derived from an EMBL/GenBank/DDBJ whole genome shotgun (WGS) entry which is preliminary data.</text>
</comment>
<accession>A0A812EG86</accession>
<dbReference type="EMBL" id="CAHIKZ030005257">
    <property type="protein sequence ID" value="CAE1321694.1"/>
    <property type="molecule type" value="Genomic_DNA"/>
</dbReference>
<dbReference type="InterPro" id="IPR020613">
    <property type="entry name" value="Thiolase_CS"/>
</dbReference>
<dbReference type="InterPro" id="IPR016039">
    <property type="entry name" value="Thiolase-like"/>
</dbReference>
<feature type="active site" description="Proton acceptor" evidence="5">
    <location>
        <position position="393"/>
    </location>
</feature>
<evidence type="ECO:0000256" key="1">
    <source>
        <dbReference type="ARBA" id="ARBA00005189"/>
    </source>
</evidence>
<feature type="domain" description="Thiolase N-terminal" evidence="7">
    <location>
        <begin position="48"/>
        <end position="306"/>
    </location>
</feature>
<keyword evidence="4 6" id="KW-0012">Acyltransferase</keyword>
<dbReference type="OrthoDB" id="5404651at2759"/>
<evidence type="ECO:0000259" key="7">
    <source>
        <dbReference type="Pfam" id="PF00108"/>
    </source>
</evidence>
<dbReference type="AlphaFoldDB" id="A0A812EG86"/>
<evidence type="ECO:0000256" key="6">
    <source>
        <dbReference type="RuleBase" id="RU003557"/>
    </source>
</evidence>
<dbReference type="Gene3D" id="3.40.47.10">
    <property type="match status" value="2"/>
</dbReference>